<organism evidence="2 3">
    <name type="scientific">Nephila pilipes</name>
    <name type="common">Giant wood spider</name>
    <name type="synonym">Nephila maculata</name>
    <dbReference type="NCBI Taxonomy" id="299642"/>
    <lineage>
        <taxon>Eukaryota</taxon>
        <taxon>Metazoa</taxon>
        <taxon>Ecdysozoa</taxon>
        <taxon>Arthropoda</taxon>
        <taxon>Chelicerata</taxon>
        <taxon>Arachnida</taxon>
        <taxon>Araneae</taxon>
        <taxon>Araneomorphae</taxon>
        <taxon>Entelegynae</taxon>
        <taxon>Araneoidea</taxon>
        <taxon>Nephilidae</taxon>
        <taxon>Nephila</taxon>
    </lineage>
</organism>
<name>A0A8X6QVK0_NEPPI</name>
<protein>
    <submittedName>
        <fullName evidence="2">Mariner Mos1 transposase</fullName>
    </submittedName>
</protein>
<dbReference type="AlphaFoldDB" id="A0A8X6QVK0"/>
<evidence type="ECO:0000256" key="1">
    <source>
        <dbReference type="SAM" id="MobiDB-lite"/>
    </source>
</evidence>
<comment type="caution">
    <text evidence="2">The sequence shown here is derived from an EMBL/GenBank/DDBJ whole genome shotgun (WGS) entry which is preliminary data.</text>
</comment>
<proteinExistence type="predicted"/>
<accession>A0A8X6QVK0</accession>
<reference evidence="2" key="1">
    <citation type="submission" date="2020-08" db="EMBL/GenBank/DDBJ databases">
        <title>Multicomponent nature underlies the extraordinary mechanical properties of spider dragline silk.</title>
        <authorList>
            <person name="Kono N."/>
            <person name="Nakamura H."/>
            <person name="Mori M."/>
            <person name="Yoshida Y."/>
            <person name="Ohtoshi R."/>
            <person name="Malay A.D."/>
            <person name="Moran D.A.P."/>
            <person name="Tomita M."/>
            <person name="Numata K."/>
            <person name="Arakawa K."/>
        </authorList>
    </citation>
    <scope>NUCLEOTIDE SEQUENCE</scope>
</reference>
<dbReference type="InterPro" id="IPR036397">
    <property type="entry name" value="RNaseH_sf"/>
</dbReference>
<keyword evidence="3" id="KW-1185">Reference proteome</keyword>
<sequence length="105" mass="12083">MKEELSKRRYHSGEEVKAATREWLWSFGRDFFAEGIEKLVPHLDKCLNNGSSYVENLAITIATEPHSPEELRLRLQGHGTKYVTPGGRFRENSGFRQTTADFTPR</sequence>
<dbReference type="EMBL" id="BMAW01132846">
    <property type="protein sequence ID" value="GFU45532.1"/>
    <property type="molecule type" value="Genomic_DNA"/>
</dbReference>
<evidence type="ECO:0000313" key="2">
    <source>
        <dbReference type="EMBL" id="GFU45532.1"/>
    </source>
</evidence>
<dbReference type="GO" id="GO:0003676">
    <property type="term" value="F:nucleic acid binding"/>
    <property type="evidence" value="ECO:0007669"/>
    <property type="project" value="InterPro"/>
</dbReference>
<gene>
    <name evidence="2" type="primary">X975_17500</name>
    <name evidence="2" type="ORF">NPIL_175871</name>
</gene>
<feature type="region of interest" description="Disordered" evidence="1">
    <location>
        <begin position="82"/>
        <end position="105"/>
    </location>
</feature>
<feature type="compositionally biased region" description="Polar residues" evidence="1">
    <location>
        <begin position="94"/>
        <end position="105"/>
    </location>
</feature>
<dbReference type="Proteomes" id="UP000887013">
    <property type="component" value="Unassembled WGS sequence"/>
</dbReference>
<evidence type="ECO:0000313" key="3">
    <source>
        <dbReference type="Proteomes" id="UP000887013"/>
    </source>
</evidence>
<dbReference type="Gene3D" id="3.30.420.10">
    <property type="entry name" value="Ribonuclease H-like superfamily/Ribonuclease H"/>
    <property type="match status" value="1"/>
</dbReference>
<dbReference type="OrthoDB" id="10065579at2759"/>